<dbReference type="AlphaFoldDB" id="X1S0A6"/>
<dbReference type="EMBL" id="BARW01001253">
    <property type="protein sequence ID" value="GAI72591.1"/>
    <property type="molecule type" value="Genomic_DNA"/>
</dbReference>
<protein>
    <submittedName>
        <fullName evidence="1">Uncharacterized protein</fullName>
    </submittedName>
</protein>
<comment type="caution">
    <text evidence="1">The sequence shown here is derived from an EMBL/GenBank/DDBJ whole genome shotgun (WGS) entry which is preliminary data.</text>
</comment>
<sequence length="72" mass="8322">MKKLVCDRCGLELTDREDIYLALEGKWAWEAACRARGVEPRGILPCKNYVRCGGEIRVVAAWRQWLMRLLGK</sequence>
<accession>X1S0A6</accession>
<organism evidence="1">
    <name type="scientific">marine sediment metagenome</name>
    <dbReference type="NCBI Taxonomy" id="412755"/>
    <lineage>
        <taxon>unclassified sequences</taxon>
        <taxon>metagenomes</taxon>
        <taxon>ecological metagenomes</taxon>
    </lineage>
</organism>
<proteinExistence type="predicted"/>
<gene>
    <name evidence="1" type="ORF">S12H4_04175</name>
</gene>
<reference evidence="1" key="1">
    <citation type="journal article" date="2014" name="Front. Microbiol.">
        <title>High frequency of phylogenetically diverse reductive dehalogenase-homologous genes in deep subseafloor sedimentary metagenomes.</title>
        <authorList>
            <person name="Kawai M."/>
            <person name="Futagami T."/>
            <person name="Toyoda A."/>
            <person name="Takaki Y."/>
            <person name="Nishi S."/>
            <person name="Hori S."/>
            <person name="Arai W."/>
            <person name="Tsubouchi T."/>
            <person name="Morono Y."/>
            <person name="Uchiyama I."/>
            <person name="Ito T."/>
            <person name="Fujiyama A."/>
            <person name="Inagaki F."/>
            <person name="Takami H."/>
        </authorList>
    </citation>
    <scope>NUCLEOTIDE SEQUENCE</scope>
    <source>
        <strain evidence="1">Expedition CK06-06</strain>
    </source>
</reference>
<name>X1S0A6_9ZZZZ</name>
<evidence type="ECO:0000313" key="1">
    <source>
        <dbReference type="EMBL" id="GAI72591.1"/>
    </source>
</evidence>